<evidence type="ECO:0000313" key="3">
    <source>
        <dbReference type="Proteomes" id="UP001190700"/>
    </source>
</evidence>
<proteinExistence type="predicted"/>
<name>A0AAE0C9T6_9CHLO</name>
<evidence type="ECO:0000313" key="2">
    <source>
        <dbReference type="EMBL" id="KAK3251057.1"/>
    </source>
</evidence>
<protein>
    <submittedName>
        <fullName evidence="2">Uncharacterized protein</fullName>
    </submittedName>
</protein>
<dbReference type="EMBL" id="LGRX02026318">
    <property type="protein sequence ID" value="KAK3251057.1"/>
    <property type="molecule type" value="Genomic_DNA"/>
</dbReference>
<accession>A0AAE0C9T6</accession>
<evidence type="ECO:0000256" key="1">
    <source>
        <dbReference type="SAM" id="MobiDB-lite"/>
    </source>
</evidence>
<feature type="compositionally biased region" description="Basic and acidic residues" evidence="1">
    <location>
        <begin position="566"/>
        <end position="576"/>
    </location>
</feature>
<organism evidence="2 3">
    <name type="scientific">Cymbomonas tetramitiformis</name>
    <dbReference type="NCBI Taxonomy" id="36881"/>
    <lineage>
        <taxon>Eukaryota</taxon>
        <taxon>Viridiplantae</taxon>
        <taxon>Chlorophyta</taxon>
        <taxon>Pyramimonadophyceae</taxon>
        <taxon>Pyramimonadales</taxon>
        <taxon>Pyramimonadaceae</taxon>
        <taxon>Cymbomonas</taxon>
    </lineage>
</organism>
<reference evidence="2 3" key="1">
    <citation type="journal article" date="2015" name="Genome Biol. Evol.">
        <title>Comparative Genomics of a Bacterivorous Green Alga Reveals Evolutionary Causalities and Consequences of Phago-Mixotrophic Mode of Nutrition.</title>
        <authorList>
            <person name="Burns J.A."/>
            <person name="Paasch A."/>
            <person name="Narechania A."/>
            <person name="Kim E."/>
        </authorList>
    </citation>
    <scope>NUCLEOTIDE SEQUENCE [LARGE SCALE GENOMIC DNA]</scope>
    <source>
        <strain evidence="2 3">PLY_AMNH</strain>
    </source>
</reference>
<dbReference type="Proteomes" id="UP001190700">
    <property type="component" value="Unassembled WGS sequence"/>
</dbReference>
<keyword evidence="3" id="KW-1185">Reference proteome</keyword>
<feature type="region of interest" description="Disordered" evidence="1">
    <location>
        <begin position="537"/>
        <end position="576"/>
    </location>
</feature>
<gene>
    <name evidence="2" type="ORF">CYMTET_39601</name>
</gene>
<comment type="caution">
    <text evidence="2">The sequence shown here is derived from an EMBL/GenBank/DDBJ whole genome shotgun (WGS) entry which is preliminary data.</text>
</comment>
<sequence>MEREFNVAVCAQEKTIARDIEGISDLGIYSRGRLMVYAQIADGKTKDVTMDSQTRYAVLKGSDIVDIQKNRTHVTVRAPDDRVGHGHATIQIDHTSPYTRLTEYVTISVVEKTAFVVTSHAYPSQFDDDPLEKTVVRKVHCTNVYQRLRLRSRVYMSDETAYEVTDESVFSTSTDIRVKRGPNEVILVAKRRGRYSVSATWKGLVSRENKIVVSDELARVKTIQHTTNWITSRSGQTFYGVAKSRQALSLKVHFDDGTTFVDAVNGVQSKWLGYEQYVTFSSDRNESVEVNGDGVAILLENHHSEVAIEARTVCDTPDVETIKNITLVFANLKAATNDVDLGKNDGAQFAPVVVGETFSVPVLVQAGDARLKLYDVRLSITNEYTLRVADCKIGDDWTNMTFSCTINDPVVEVMIVGSEPNSTATGLVHVATVTFEAWNTSVNSARISGNVYAIGTTNFDTDINANESTAPTIVAGNGEVLFRLSGDVKSDDDTHAFAANRLPYERADRDIHEVSGDVKSNDDIHAFAADRFPYELEPTATSKSPATSVGLDDTPRSRHTTVFSTRADRDINRSLR</sequence>
<dbReference type="AlphaFoldDB" id="A0AAE0C9T6"/>